<dbReference type="EMBL" id="CM045767">
    <property type="protein sequence ID" value="KAI7997421.1"/>
    <property type="molecule type" value="Genomic_DNA"/>
</dbReference>
<reference evidence="1 2" key="1">
    <citation type="journal article" date="2022" name="Plant J.">
        <title>Chromosome-level genome of Camellia lanceoleosa provides a valuable resource for understanding genome evolution and self-incompatibility.</title>
        <authorList>
            <person name="Gong W."/>
            <person name="Xiao S."/>
            <person name="Wang L."/>
            <person name="Liao Z."/>
            <person name="Chang Y."/>
            <person name="Mo W."/>
            <person name="Hu G."/>
            <person name="Li W."/>
            <person name="Zhao G."/>
            <person name="Zhu H."/>
            <person name="Hu X."/>
            <person name="Ji K."/>
            <person name="Xiang X."/>
            <person name="Song Q."/>
            <person name="Yuan D."/>
            <person name="Jin S."/>
            <person name="Zhang L."/>
        </authorList>
    </citation>
    <scope>NUCLEOTIDE SEQUENCE [LARGE SCALE GENOMIC DNA]</scope>
    <source>
        <strain evidence="1">SQ_2022a</strain>
    </source>
</reference>
<accession>A0ACC0G8G6</accession>
<evidence type="ECO:0000313" key="2">
    <source>
        <dbReference type="Proteomes" id="UP001060215"/>
    </source>
</evidence>
<dbReference type="Proteomes" id="UP001060215">
    <property type="component" value="Chromosome 10"/>
</dbReference>
<comment type="caution">
    <text evidence="1">The sequence shown here is derived from an EMBL/GenBank/DDBJ whole genome shotgun (WGS) entry which is preliminary data.</text>
</comment>
<evidence type="ECO:0000313" key="1">
    <source>
        <dbReference type="EMBL" id="KAI7997421.1"/>
    </source>
</evidence>
<name>A0ACC0G8G6_9ERIC</name>
<gene>
    <name evidence="1" type="ORF">LOK49_LG10G02117</name>
</gene>
<protein>
    <submittedName>
        <fullName evidence="1">Transcription factor MYB1</fullName>
    </submittedName>
</protein>
<sequence length="422" mass="45691">MDDVTVVAGDTTAADDVDTGGDGDVVAAAAVVGEGSGSGSSGGGQVGKKSSSWDRVKGPWSPEEDAILSRLVSDFGARNWSLIARGISGRSGKSCRLRWCNQLDPAVKRKPFTDEEDRIIVQAHTIHGNKWASIARLLQGRTDNAIKNHWNSTLRRRCMARGKFKLESSNMVEDISLDKSKASSEDTLSCGDVNSFKSFEGKDVSSGENMEEPWEGKAQPQGQSSIEEKEPPTLFHPVARVSAFNVYNPLDGQETVSSFPRLPIPMQRPLLQAVRPDAGMYKLLEGTYGERLIPHQCGHGCCGTESGGKSRSSLLGPEYVDFAEPPFIPTHELAAIATDISNIAWQKSGLDNSSVRAVENLNVRVTSGGPLVQMDHFEESRKNGHLRFEEGKNKLMGMMNDVLSTPTSRQPFSVSAKVGGRS</sequence>
<organism evidence="1 2">
    <name type="scientific">Camellia lanceoleosa</name>
    <dbReference type="NCBI Taxonomy" id="1840588"/>
    <lineage>
        <taxon>Eukaryota</taxon>
        <taxon>Viridiplantae</taxon>
        <taxon>Streptophyta</taxon>
        <taxon>Embryophyta</taxon>
        <taxon>Tracheophyta</taxon>
        <taxon>Spermatophyta</taxon>
        <taxon>Magnoliopsida</taxon>
        <taxon>eudicotyledons</taxon>
        <taxon>Gunneridae</taxon>
        <taxon>Pentapetalae</taxon>
        <taxon>asterids</taxon>
        <taxon>Ericales</taxon>
        <taxon>Theaceae</taxon>
        <taxon>Camellia</taxon>
    </lineage>
</organism>
<proteinExistence type="predicted"/>
<keyword evidence="2" id="KW-1185">Reference proteome</keyword>